<keyword evidence="2" id="KW-0812">Transmembrane</keyword>
<keyword evidence="2" id="KW-0472">Membrane</keyword>
<evidence type="ECO:0000313" key="4">
    <source>
        <dbReference type="Proteomes" id="UP001597400"/>
    </source>
</evidence>
<dbReference type="EMBL" id="JBHUGS010000002">
    <property type="protein sequence ID" value="MFD1951211.1"/>
    <property type="molecule type" value="Genomic_DNA"/>
</dbReference>
<sequence>MAAWHRSKQADIGLRVAGLALWGVAYAALTLLEALAKPTLHGPTALLAIALAATLFLCASTGAALITLGNHLFDRITVSGRWQRLPRVPVEPDAVALPAAQPRPQQHRHLAGALHR</sequence>
<organism evidence="3 4">
    <name type="scientific">Sphingomonas arantia</name>
    <dbReference type="NCBI Taxonomy" id="1460676"/>
    <lineage>
        <taxon>Bacteria</taxon>
        <taxon>Pseudomonadati</taxon>
        <taxon>Pseudomonadota</taxon>
        <taxon>Alphaproteobacteria</taxon>
        <taxon>Sphingomonadales</taxon>
        <taxon>Sphingomonadaceae</taxon>
        <taxon>Sphingomonas</taxon>
    </lineage>
</organism>
<evidence type="ECO:0000256" key="1">
    <source>
        <dbReference type="SAM" id="MobiDB-lite"/>
    </source>
</evidence>
<proteinExistence type="predicted"/>
<dbReference type="RefSeq" id="WP_380929709.1">
    <property type="nucleotide sequence ID" value="NZ_JBHUGS010000002.1"/>
</dbReference>
<comment type="caution">
    <text evidence="3">The sequence shown here is derived from an EMBL/GenBank/DDBJ whole genome shotgun (WGS) entry which is preliminary data.</text>
</comment>
<reference evidence="4" key="1">
    <citation type="journal article" date="2019" name="Int. J. Syst. Evol. Microbiol.">
        <title>The Global Catalogue of Microorganisms (GCM) 10K type strain sequencing project: providing services to taxonomists for standard genome sequencing and annotation.</title>
        <authorList>
            <consortium name="The Broad Institute Genomics Platform"/>
            <consortium name="The Broad Institute Genome Sequencing Center for Infectious Disease"/>
            <person name="Wu L."/>
            <person name="Ma J."/>
        </authorList>
    </citation>
    <scope>NUCLEOTIDE SEQUENCE [LARGE SCALE GENOMIC DNA]</scope>
    <source>
        <strain evidence="4">CGMCC 1.12702</strain>
    </source>
</reference>
<accession>A0ABW4U0G2</accession>
<evidence type="ECO:0008006" key="5">
    <source>
        <dbReference type="Google" id="ProtNLM"/>
    </source>
</evidence>
<evidence type="ECO:0000256" key="2">
    <source>
        <dbReference type="SAM" id="Phobius"/>
    </source>
</evidence>
<evidence type="ECO:0000313" key="3">
    <source>
        <dbReference type="EMBL" id="MFD1951211.1"/>
    </source>
</evidence>
<dbReference type="Proteomes" id="UP001597400">
    <property type="component" value="Unassembled WGS sequence"/>
</dbReference>
<keyword evidence="4" id="KW-1185">Reference proteome</keyword>
<keyword evidence="2" id="KW-1133">Transmembrane helix</keyword>
<feature type="compositionally biased region" description="Basic residues" evidence="1">
    <location>
        <begin position="105"/>
        <end position="116"/>
    </location>
</feature>
<name>A0ABW4U0G2_9SPHN</name>
<protein>
    <recommendedName>
        <fullName evidence="5">Transmembrane protein</fullName>
    </recommendedName>
</protein>
<feature type="transmembrane region" description="Helical" evidence="2">
    <location>
        <begin position="12"/>
        <end position="32"/>
    </location>
</feature>
<feature type="region of interest" description="Disordered" evidence="1">
    <location>
        <begin position="97"/>
        <end position="116"/>
    </location>
</feature>
<feature type="transmembrane region" description="Helical" evidence="2">
    <location>
        <begin position="44"/>
        <end position="66"/>
    </location>
</feature>
<gene>
    <name evidence="3" type="ORF">ACFSGX_10590</name>
</gene>